<reference evidence="2" key="1">
    <citation type="submission" date="2017-07" db="EMBL/GenBank/DDBJ databases">
        <authorList>
            <person name="Boucher Y."/>
            <person name="Orata F.D."/>
        </authorList>
    </citation>
    <scope>NUCLEOTIDE SEQUENCE [LARGE SCALE GENOMIC DNA]</scope>
    <source>
        <strain evidence="2">OYP9E10</strain>
    </source>
</reference>
<dbReference type="Pfam" id="PF11197">
    <property type="entry name" value="DUF2835"/>
    <property type="match status" value="1"/>
</dbReference>
<proteinExistence type="predicted"/>
<organism evidence="1 2">
    <name type="scientific">Vibrio metoecus</name>
    <dbReference type="NCBI Taxonomy" id="1481663"/>
    <lineage>
        <taxon>Bacteria</taxon>
        <taxon>Pseudomonadati</taxon>
        <taxon>Pseudomonadota</taxon>
        <taxon>Gammaproteobacteria</taxon>
        <taxon>Vibrionales</taxon>
        <taxon>Vibrionaceae</taxon>
        <taxon>Vibrio</taxon>
    </lineage>
</organism>
<evidence type="ECO:0000313" key="1">
    <source>
        <dbReference type="EMBL" id="PAR21460.1"/>
    </source>
</evidence>
<dbReference type="Proteomes" id="UP000216173">
    <property type="component" value="Unassembled WGS sequence"/>
</dbReference>
<sequence length="78" mass="8967">MPPHTCMNYYFFSLNISYQTFVAHYSGVASSVVVITEQGLRLQLPATRLRPFLSQIGVKGRFRLTTDQNNRFVKLEVL</sequence>
<evidence type="ECO:0000313" key="2">
    <source>
        <dbReference type="Proteomes" id="UP000216173"/>
    </source>
</evidence>
<dbReference type="InterPro" id="IPR021363">
    <property type="entry name" value="DUF2835"/>
</dbReference>
<accession>A0A271VTH4</accession>
<gene>
    <name evidence="1" type="ORF">CGU03_07055</name>
</gene>
<protein>
    <submittedName>
        <fullName evidence="1">DUF2835 domain-containing protein</fullName>
    </submittedName>
</protein>
<dbReference type="EMBL" id="NMSH01000008">
    <property type="protein sequence ID" value="PAR21460.1"/>
    <property type="molecule type" value="Genomic_DNA"/>
</dbReference>
<dbReference type="AlphaFoldDB" id="A0A271VTH4"/>
<name>A0A271VTH4_VIBMT</name>
<comment type="caution">
    <text evidence="1">The sequence shown here is derived from an EMBL/GenBank/DDBJ whole genome shotgun (WGS) entry which is preliminary data.</text>
</comment>